<dbReference type="InterPro" id="IPR002490">
    <property type="entry name" value="V-ATPase_116kDa_su"/>
</dbReference>
<keyword evidence="3 9" id="KW-0813">Transport</keyword>
<comment type="similarity">
    <text evidence="2 9">Belongs to the V-ATPase 116 kDa subunit family.</text>
</comment>
<feature type="region of interest" description="Disordered" evidence="10">
    <location>
        <begin position="683"/>
        <end position="709"/>
    </location>
</feature>
<dbReference type="PANTHER" id="PTHR11629">
    <property type="entry name" value="VACUOLAR PROTON ATPASES"/>
    <property type="match status" value="1"/>
</dbReference>
<evidence type="ECO:0000256" key="3">
    <source>
        <dbReference type="ARBA" id="ARBA00022448"/>
    </source>
</evidence>
<sequence>MGAMFRSEEMVLTQLFVQPEAAYHVVSELGEVGCVQFRDLNEDVNLFQREYARDIRRCEEMERQIRYIDEHIQKSDVRVPNISNIPKAPLPKQITDLEVHLHKIEQDLRELTKGEITLREQLTECIQTKNVLNKAQKIFQNKEEILNEFSIEERKVASQLGYISGVIPKEKLFSFERMLFRVGRGNIFLGYDDIEELIKDPVTGVEQKKCVFIAFYQGDKLEEKIQKIVHAFHAKRVNYPSSPKERSEFNQSVSVELEDIKKVLAQSEDHIRRILASVAKDLPNWTVMVTKMKAIYHTLNYFSVDVSRKCLIAEAWIPTGDMENVRKALENGTKICQSPVQSFLNILQTNEVPPTFNRTNKFTRGFQNLISAYGFANYRELNPALYTIVTFPFLFAVMFGDLGHAIIMTLFGAWLVIAEKKIAAQKKGEIFSIFFGGRYIILLMGIFSMYTGIIYNDIFSKSMNVFGSKWQIAESGLPANFTQYTDTDDTTYVDLVPRLNYKRDPYFLGMDPAWQTATNKIIFLNSLKMKLSIVFGVIHMLFGIILNTVNHIHFKKTHALFLEFLPKLLFFLFLFVYLAVMIFMKWIMYSGVYDSDQPIAPDPEPEGVNTRLGSNCAPSVLIYFIGMMLYKTTNATAPCEAYMYPGQETTQKGLLFAALLCIPVLLLGTPIYNIFKKKSKKPERLSQAHPHNNHNNHAEPSRASRASQGNIHAETLQPIPENSELVTHEEPFSEIMVHQAIETIEFTLSTVSHTASYLRLWALSLAHSQLSDVLWSMVFQKGLKRDMGYAGSALIFAFFIPWAGCTVGILVLMEGLSAFLHTLRLHWVEFMNKFYKGEGYNFTPFSFKLILDEDEQD</sequence>
<reference evidence="12" key="1">
    <citation type="submission" date="2025-08" db="UniProtKB">
        <authorList>
            <consortium name="RefSeq"/>
        </authorList>
    </citation>
    <scope>IDENTIFICATION</scope>
    <source>
        <tissue evidence="12">Gonads</tissue>
    </source>
</reference>
<dbReference type="AlphaFoldDB" id="A0A6J2XZ66"/>
<feature type="transmembrane region" description="Helical" evidence="9">
    <location>
        <begin position="569"/>
        <end position="588"/>
    </location>
</feature>
<dbReference type="GO" id="GO:0000220">
    <property type="term" value="C:vacuolar proton-transporting V-type ATPase, V0 domain"/>
    <property type="evidence" value="ECO:0007669"/>
    <property type="project" value="InterPro"/>
</dbReference>
<dbReference type="Proteomes" id="UP000504635">
    <property type="component" value="Unplaced"/>
</dbReference>
<keyword evidence="5 9" id="KW-0375">Hydrogen ion transport</keyword>
<feature type="transmembrane region" description="Helical" evidence="9">
    <location>
        <begin position="789"/>
        <end position="813"/>
    </location>
</feature>
<evidence type="ECO:0000256" key="5">
    <source>
        <dbReference type="ARBA" id="ARBA00022781"/>
    </source>
</evidence>
<evidence type="ECO:0000256" key="10">
    <source>
        <dbReference type="SAM" id="MobiDB-lite"/>
    </source>
</evidence>
<dbReference type="Pfam" id="PF01496">
    <property type="entry name" value="V_ATPase_I"/>
    <property type="match status" value="1"/>
</dbReference>
<evidence type="ECO:0000256" key="6">
    <source>
        <dbReference type="ARBA" id="ARBA00022989"/>
    </source>
</evidence>
<name>A0A6J2XZ66_SITOR</name>
<evidence type="ECO:0000256" key="9">
    <source>
        <dbReference type="RuleBase" id="RU361189"/>
    </source>
</evidence>
<dbReference type="PANTHER" id="PTHR11629:SF61">
    <property type="entry name" value="V-TYPE PROTON ATPASE SUBUNIT A"/>
    <property type="match status" value="1"/>
</dbReference>
<evidence type="ECO:0000256" key="2">
    <source>
        <dbReference type="ARBA" id="ARBA00009904"/>
    </source>
</evidence>
<evidence type="ECO:0000256" key="8">
    <source>
        <dbReference type="ARBA" id="ARBA00023136"/>
    </source>
</evidence>
<comment type="function">
    <text evidence="9">Essential component of the vacuolar proton pump (V-ATPase), a multimeric enzyme that catalyzes the translocation of protons across the membranes. Required for assembly and activity of the V-ATPase.</text>
</comment>
<organism evidence="11 12">
    <name type="scientific">Sitophilus oryzae</name>
    <name type="common">Rice weevil</name>
    <name type="synonym">Curculio oryzae</name>
    <dbReference type="NCBI Taxonomy" id="7048"/>
    <lineage>
        <taxon>Eukaryota</taxon>
        <taxon>Metazoa</taxon>
        <taxon>Ecdysozoa</taxon>
        <taxon>Arthropoda</taxon>
        <taxon>Hexapoda</taxon>
        <taxon>Insecta</taxon>
        <taxon>Pterygota</taxon>
        <taxon>Neoptera</taxon>
        <taxon>Endopterygota</taxon>
        <taxon>Coleoptera</taxon>
        <taxon>Polyphaga</taxon>
        <taxon>Cucujiformia</taxon>
        <taxon>Curculionidae</taxon>
        <taxon>Dryophthorinae</taxon>
        <taxon>Sitophilus</taxon>
    </lineage>
</organism>
<gene>
    <name evidence="12" type="primary">LOC115882264</name>
</gene>
<feature type="transmembrane region" description="Helical" evidence="9">
    <location>
        <begin position="430"/>
        <end position="455"/>
    </location>
</feature>
<keyword evidence="6 9" id="KW-1133">Transmembrane helix</keyword>
<feature type="transmembrane region" description="Helical" evidence="9">
    <location>
        <begin position="393"/>
        <end position="418"/>
    </location>
</feature>
<evidence type="ECO:0000256" key="4">
    <source>
        <dbReference type="ARBA" id="ARBA00022692"/>
    </source>
</evidence>
<dbReference type="OrthoDB" id="10264220at2759"/>
<keyword evidence="4 9" id="KW-0812">Transmembrane</keyword>
<dbReference type="GO" id="GO:0005886">
    <property type="term" value="C:plasma membrane"/>
    <property type="evidence" value="ECO:0007669"/>
    <property type="project" value="TreeGrafter"/>
</dbReference>
<dbReference type="GO" id="GO:0051117">
    <property type="term" value="F:ATPase binding"/>
    <property type="evidence" value="ECO:0007669"/>
    <property type="project" value="TreeGrafter"/>
</dbReference>
<dbReference type="KEGG" id="soy:115882264"/>
<dbReference type="PIRSF" id="PIRSF001293">
    <property type="entry name" value="ATP6V0A1"/>
    <property type="match status" value="1"/>
</dbReference>
<feature type="transmembrane region" description="Helical" evidence="9">
    <location>
        <begin position="653"/>
        <end position="675"/>
    </location>
</feature>
<evidence type="ECO:0000256" key="7">
    <source>
        <dbReference type="ARBA" id="ARBA00023065"/>
    </source>
</evidence>
<keyword evidence="8 9" id="KW-0472">Membrane</keyword>
<dbReference type="RefSeq" id="XP_030756065.1">
    <property type="nucleotide sequence ID" value="XM_030900205.1"/>
</dbReference>
<evidence type="ECO:0000256" key="1">
    <source>
        <dbReference type="ARBA" id="ARBA00004141"/>
    </source>
</evidence>
<comment type="subcellular location">
    <subcellularLocation>
        <location evidence="1">Membrane</location>
        <topology evidence="1">Multi-pass membrane protein</topology>
    </subcellularLocation>
</comment>
<dbReference type="GO" id="GO:0046961">
    <property type="term" value="F:proton-transporting ATPase activity, rotational mechanism"/>
    <property type="evidence" value="ECO:0007669"/>
    <property type="project" value="InterPro"/>
</dbReference>
<protein>
    <recommendedName>
        <fullName evidence="9">V-type proton ATPase subunit a</fullName>
    </recommendedName>
</protein>
<keyword evidence="7 9" id="KW-0406">Ion transport</keyword>
<accession>A0A6J2XZ66</accession>
<proteinExistence type="inferred from homology"/>
<dbReference type="GO" id="GO:0007035">
    <property type="term" value="P:vacuolar acidification"/>
    <property type="evidence" value="ECO:0007669"/>
    <property type="project" value="TreeGrafter"/>
</dbReference>
<dbReference type="InParanoid" id="A0A6J2XZ66"/>
<dbReference type="GeneID" id="115882264"/>
<keyword evidence="11" id="KW-1185">Reference proteome</keyword>
<evidence type="ECO:0000313" key="12">
    <source>
        <dbReference type="RefSeq" id="XP_030756065.1"/>
    </source>
</evidence>
<dbReference type="InterPro" id="IPR026028">
    <property type="entry name" value="V-type_ATPase_116kDa_su_euka"/>
</dbReference>
<evidence type="ECO:0000313" key="11">
    <source>
        <dbReference type="Proteomes" id="UP000504635"/>
    </source>
</evidence>
<feature type="transmembrane region" description="Helical" evidence="9">
    <location>
        <begin position="531"/>
        <end position="549"/>
    </location>
</feature>